<dbReference type="Ensembl" id="ENSCVAT00000006313.1">
    <property type="protein sequence ID" value="ENSCVAP00000005658.1"/>
    <property type="gene ID" value="ENSCVAG00000007068.1"/>
</dbReference>
<evidence type="ECO:0000256" key="3">
    <source>
        <dbReference type="SAM" id="Phobius"/>
    </source>
</evidence>
<dbReference type="SUPFAM" id="SSF51445">
    <property type="entry name" value="(Trans)glycosidases"/>
    <property type="match status" value="1"/>
</dbReference>
<dbReference type="Pfam" id="PF00232">
    <property type="entry name" value="Glyco_hydro_1"/>
    <property type="match status" value="1"/>
</dbReference>
<feature type="active site" description="Nucleophile" evidence="1">
    <location>
        <position position="127"/>
    </location>
</feature>
<dbReference type="InterPro" id="IPR001360">
    <property type="entry name" value="Glyco_hydro_1"/>
</dbReference>
<dbReference type="GO" id="GO:0000016">
    <property type="term" value="F:lactase activity"/>
    <property type="evidence" value="ECO:0007669"/>
    <property type="project" value="TreeGrafter"/>
</dbReference>
<dbReference type="PANTHER" id="PTHR10353">
    <property type="entry name" value="GLYCOSYL HYDROLASE"/>
    <property type="match status" value="1"/>
</dbReference>
<evidence type="ECO:0000313" key="4">
    <source>
        <dbReference type="Ensembl" id="ENSCVAP00000005658.1"/>
    </source>
</evidence>
<evidence type="ECO:0008006" key="6">
    <source>
        <dbReference type="Google" id="ProtNLM"/>
    </source>
</evidence>
<name>A0A3Q2CK70_CYPVA</name>
<dbReference type="GO" id="GO:0005975">
    <property type="term" value="P:carbohydrate metabolic process"/>
    <property type="evidence" value="ECO:0007669"/>
    <property type="project" value="InterPro"/>
</dbReference>
<dbReference type="GeneTree" id="ENSGT00940000155324"/>
<dbReference type="STRING" id="28743.ENSCVAP00000005658"/>
<keyword evidence="3" id="KW-1133">Transmembrane helix</keyword>
<reference evidence="4" key="1">
    <citation type="submission" date="2025-08" db="UniProtKB">
        <authorList>
            <consortium name="Ensembl"/>
        </authorList>
    </citation>
    <scope>IDENTIFICATION</scope>
</reference>
<keyword evidence="5" id="KW-1185">Reference proteome</keyword>
<reference evidence="4" key="2">
    <citation type="submission" date="2025-09" db="UniProtKB">
        <authorList>
            <consortium name="Ensembl"/>
        </authorList>
    </citation>
    <scope>IDENTIFICATION</scope>
</reference>
<evidence type="ECO:0000256" key="1">
    <source>
        <dbReference type="PROSITE-ProRule" id="PRU10055"/>
    </source>
</evidence>
<keyword evidence="3" id="KW-0472">Membrane</keyword>
<keyword evidence="3" id="KW-0812">Transmembrane</keyword>
<evidence type="ECO:0000256" key="2">
    <source>
        <dbReference type="RuleBase" id="RU003690"/>
    </source>
</evidence>
<organism evidence="4 5">
    <name type="scientific">Cyprinodon variegatus</name>
    <name type="common">Sheepshead minnow</name>
    <dbReference type="NCBI Taxonomy" id="28743"/>
    <lineage>
        <taxon>Eukaryota</taxon>
        <taxon>Metazoa</taxon>
        <taxon>Chordata</taxon>
        <taxon>Craniata</taxon>
        <taxon>Vertebrata</taxon>
        <taxon>Euteleostomi</taxon>
        <taxon>Actinopterygii</taxon>
        <taxon>Neopterygii</taxon>
        <taxon>Teleostei</taxon>
        <taxon>Neoteleostei</taxon>
        <taxon>Acanthomorphata</taxon>
        <taxon>Ovalentaria</taxon>
        <taxon>Atherinomorphae</taxon>
        <taxon>Cyprinodontiformes</taxon>
        <taxon>Cyprinodontidae</taxon>
        <taxon>Cyprinodon</taxon>
    </lineage>
</organism>
<dbReference type="Proteomes" id="UP000265020">
    <property type="component" value="Unassembled WGS sequence"/>
</dbReference>
<dbReference type="AlphaFoldDB" id="A0A3Q2CK70"/>
<evidence type="ECO:0000313" key="5">
    <source>
        <dbReference type="Proteomes" id="UP000265020"/>
    </source>
</evidence>
<dbReference type="PRINTS" id="PR00131">
    <property type="entry name" value="GLHYDRLASE1"/>
</dbReference>
<feature type="transmembrane region" description="Helical" evidence="3">
    <location>
        <begin position="264"/>
        <end position="285"/>
    </location>
</feature>
<dbReference type="OMA" id="WIMLICK"/>
<dbReference type="Gene3D" id="3.20.20.80">
    <property type="entry name" value="Glycosidases"/>
    <property type="match status" value="1"/>
</dbReference>
<comment type="similarity">
    <text evidence="2">Belongs to the glycosyl hydrolase 1 family.</text>
</comment>
<dbReference type="PROSITE" id="PS00572">
    <property type="entry name" value="GLYCOSYL_HYDROL_F1_1"/>
    <property type="match status" value="1"/>
</dbReference>
<dbReference type="PANTHER" id="PTHR10353:SF38">
    <property type="entry name" value="LACTASE_PHLORIZIN HYDROLASE"/>
    <property type="match status" value="1"/>
</dbReference>
<sequence>MQFYIGWFAHPIFNGDYSEMMKTIIRERSLAAGLAKSRLPEFTPEEIKRIKGTHDYFGFNHYTTVMAFPVEYGNLQHYDADRGAGTLSDHSWLDSGSGWLKVTPFGMRRILNFIKEEYGNPTIIITENGVSEKGEVDLKDSHRSYFYEKYINQVLKAYLLDKVDIRGYTAWTLMDNLEWATGFSERFGLFYVNRSDPNLPRVAKESVSSYATIINCNGFPDPALGPHDCLKPGQEATSAPLNDSSVNFLGMKLSADEAETGLNATFALLIIASIVAICLTIGFFLTKRSFKKKNVDNIELERKF</sequence>
<accession>A0A3Q2CK70</accession>
<dbReference type="InterPro" id="IPR018120">
    <property type="entry name" value="Glyco_hydro_1_AS"/>
</dbReference>
<proteinExistence type="inferred from homology"/>
<dbReference type="InterPro" id="IPR017853">
    <property type="entry name" value="GH"/>
</dbReference>
<protein>
    <recommendedName>
        <fullName evidence="6">Lactase</fullName>
    </recommendedName>
</protein>